<evidence type="ECO:0000313" key="2">
    <source>
        <dbReference type="Proteomes" id="UP000177349"/>
    </source>
</evidence>
<gene>
    <name evidence="1" type="ORF">A3B31_03940</name>
</gene>
<proteinExistence type="predicted"/>
<dbReference type="EMBL" id="MHKN01000015">
    <property type="protein sequence ID" value="OGY92532.1"/>
    <property type="molecule type" value="Genomic_DNA"/>
</dbReference>
<reference evidence="1 2" key="1">
    <citation type="journal article" date="2016" name="Nat. Commun.">
        <title>Thousands of microbial genomes shed light on interconnected biogeochemical processes in an aquifer system.</title>
        <authorList>
            <person name="Anantharaman K."/>
            <person name="Brown C.T."/>
            <person name="Hug L.A."/>
            <person name="Sharon I."/>
            <person name="Castelle C.J."/>
            <person name="Probst A.J."/>
            <person name="Thomas B.C."/>
            <person name="Singh A."/>
            <person name="Wilkins M.J."/>
            <person name="Karaoz U."/>
            <person name="Brodie E.L."/>
            <person name="Williams K.H."/>
            <person name="Hubbard S.S."/>
            <person name="Banfield J.F."/>
        </authorList>
    </citation>
    <scope>NUCLEOTIDE SEQUENCE [LARGE SCALE GENOMIC DNA]</scope>
</reference>
<sequence>MIIWAYHHPVLRWGVVDKGTYRAYQDEVPQLDLGLLPLLRRRRLRPAQLGSIAVCPELLGGFASARLILATLNTIAWLSDIPIFAVPQEWSCDEASVAEKLGSMKKVTSFLQQVLPHYAAPPDISIQKKKKKFTIT</sequence>
<dbReference type="AlphaFoldDB" id="A0A1G2BTW8"/>
<name>A0A1G2BTW8_9BACT</name>
<evidence type="ECO:0008006" key="3">
    <source>
        <dbReference type="Google" id="ProtNLM"/>
    </source>
</evidence>
<dbReference type="Proteomes" id="UP000177349">
    <property type="component" value="Unassembled WGS sequence"/>
</dbReference>
<evidence type="ECO:0000313" key="1">
    <source>
        <dbReference type="EMBL" id="OGY92532.1"/>
    </source>
</evidence>
<organism evidence="1 2">
    <name type="scientific">Candidatus Komeilibacteria bacterium RIFCSPLOWO2_01_FULL_53_11</name>
    <dbReference type="NCBI Taxonomy" id="1798552"/>
    <lineage>
        <taxon>Bacteria</taxon>
        <taxon>Candidatus Komeiliibacteriota</taxon>
    </lineage>
</organism>
<accession>A0A1G2BTW8</accession>
<comment type="caution">
    <text evidence="1">The sequence shown here is derived from an EMBL/GenBank/DDBJ whole genome shotgun (WGS) entry which is preliminary data.</text>
</comment>
<protein>
    <recommendedName>
        <fullName evidence="3">Gcp-like domain-containing protein</fullName>
    </recommendedName>
</protein>